<dbReference type="Proteomes" id="UP000279911">
    <property type="component" value="Unassembled WGS sequence"/>
</dbReference>
<dbReference type="CDD" id="cd00586">
    <property type="entry name" value="4HBT"/>
    <property type="match status" value="1"/>
</dbReference>
<proteinExistence type="predicted"/>
<dbReference type="STRING" id="285983.UB32_09000"/>
<dbReference type="PANTHER" id="PTHR31793">
    <property type="entry name" value="4-HYDROXYBENZOYL-COA THIOESTERASE FAMILY MEMBER"/>
    <property type="match status" value="1"/>
</dbReference>
<reference evidence="2" key="1">
    <citation type="submission" date="2018-12" db="EMBL/GenBank/DDBJ databases">
        <title>Bacillus chawlae sp. nov., Bacillus glennii sp. nov., and Bacillus saganii sp. nov. Isolated from the Vehicle Assembly Building at Kennedy Space Center where the Viking Spacecraft were Assembled.</title>
        <authorList>
            <person name="Seuylemezian A."/>
            <person name="Vaishampayan P."/>
        </authorList>
    </citation>
    <scope>NUCLEOTIDE SEQUENCE [LARGE SCALE GENOMIC DNA]</scope>
    <source>
        <strain evidence="2">DSM 13966</strain>
    </source>
</reference>
<dbReference type="Pfam" id="PF13279">
    <property type="entry name" value="4HBT_2"/>
    <property type="match status" value="1"/>
</dbReference>
<dbReference type="InterPro" id="IPR029069">
    <property type="entry name" value="HotDog_dom_sf"/>
</dbReference>
<dbReference type="SUPFAM" id="SSF54637">
    <property type="entry name" value="Thioesterase/thiol ester dehydrase-isomerase"/>
    <property type="match status" value="1"/>
</dbReference>
<dbReference type="OrthoDB" id="9799036at2"/>
<dbReference type="PANTHER" id="PTHR31793:SF24">
    <property type="entry name" value="LONG-CHAIN ACYL-COA THIOESTERASE FADM"/>
    <property type="match status" value="1"/>
</dbReference>
<dbReference type="AlphaFoldDB" id="A0A3R9F2L2"/>
<protein>
    <submittedName>
        <fullName evidence="1">Acyl-CoA thioesterase</fullName>
    </submittedName>
</protein>
<evidence type="ECO:0000313" key="2">
    <source>
        <dbReference type="Proteomes" id="UP000279911"/>
    </source>
</evidence>
<dbReference type="RefSeq" id="WP_125479417.1">
    <property type="nucleotide sequence ID" value="NZ_RSFW01000010.1"/>
</dbReference>
<gene>
    <name evidence="1" type="ORF">EJA10_07585</name>
</gene>
<comment type="caution">
    <text evidence="1">The sequence shown here is derived from an EMBL/GenBank/DDBJ whole genome shotgun (WGS) entry which is preliminary data.</text>
</comment>
<sequence length="155" mass="17885">MKNIGYIDEIVSWEKEFEFFYSVKVRFSETDMFGHLNNTVPFTYFEQARIEYFKAQGFMQDWVKPQNETIPVVADLQCDYLSQVYFDEDLKIYVKANSIGNSSVDLHYMGKKADGSICLAGRGTIVQISKKTGKGVPWTEDMRDLFAKSKKSVVQ</sequence>
<dbReference type="EMBL" id="RSFW01000010">
    <property type="protein sequence ID" value="RSD27636.1"/>
    <property type="molecule type" value="Genomic_DNA"/>
</dbReference>
<dbReference type="InterPro" id="IPR050563">
    <property type="entry name" value="4-hydroxybenzoyl-CoA_TE"/>
</dbReference>
<dbReference type="Gene3D" id="3.10.129.10">
    <property type="entry name" value="Hotdog Thioesterase"/>
    <property type="match status" value="1"/>
</dbReference>
<evidence type="ECO:0000313" key="1">
    <source>
        <dbReference type="EMBL" id="RSD27636.1"/>
    </source>
</evidence>
<accession>A0A3R9F2L2</accession>
<organism evidence="1 2">
    <name type="scientific">Mesobacillus subterraneus</name>
    <dbReference type="NCBI Taxonomy" id="285983"/>
    <lineage>
        <taxon>Bacteria</taxon>
        <taxon>Bacillati</taxon>
        <taxon>Bacillota</taxon>
        <taxon>Bacilli</taxon>
        <taxon>Bacillales</taxon>
        <taxon>Bacillaceae</taxon>
        <taxon>Mesobacillus</taxon>
    </lineage>
</organism>
<dbReference type="GO" id="GO:0047617">
    <property type="term" value="F:fatty acyl-CoA hydrolase activity"/>
    <property type="evidence" value="ECO:0007669"/>
    <property type="project" value="TreeGrafter"/>
</dbReference>
<name>A0A3R9F2L2_9BACI</name>